<dbReference type="PANTHER" id="PTHR12558:SF13">
    <property type="entry name" value="CELL DIVISION CYCLE PROTEIN 27 HOMOLOG"/>
    <property type="match status" value="1"/>
</dbReference>
<dbReference type="EMBL" id="DSTU01000003">
    <property type="protein sequence ID" value="HFJ53347.1"/>
    <property type="molecule type" value="Genomic_DNA"/>
</dbReference>
<dbReference type="EMBL" id="DSLG01000003">
    <property type="protein sequence ID" value="HEA86964.1"/>
    <property type="molecule type" value="Genomic_DNA"/>
</dbReference>
<dbReference type="InterPro" id="IPR011990">
    <property type="entry name" value="TPR-like_helical_dom_sf"/>
</dbReference>
<dbReference type="InterPro" id="IPR019734">
    <property type="entry name" value="TPR_rpt"/>
</dbReference>
<dbReference type="AlphaFoldDB" id="A0A7C1SDT5"/>
<accession>A0A7C1SDT5</accession>
<dbReference type="SUPFAM" id="SSF81901">
    <property type="entry name" value="HCP-like"/>
    <property type="match status" value="1"/>
</dbReference>
<dbReference type="PROSITE" id="PS50005">
    <property type="entry name" value="TPR"/>
    <property type="match status" value="1"/>
</dbReference>
<evidence type="ECO:0000256" key="1">
    <source>
        <dbReference type="PROSITE-ProRule" id="PRU00339"/>
    </source>
</evidence>
<evidence type="ECO:0000313" key="3">
    <source>
        <dbReference type="EMBL" id="HFJ53347.1"/>
    </source>
</evidence>
<dbReference type="Gene3D" id="1.25.40.10">
    <property type="entry name" value="Tetratricopeptide repeat domain"/>
    <property type="match status" value="4"/>
</dbReference>
<feature type="repeat" description="TPR" evidence="1">
    <location>
        <begin position="25"/>
        <end position="58"/>
    </location>
</feature>
<gene>
    <name evidence="2" type="ORF">ENP94_03020</name>
    <name evidence="3" type="ORF">ENS16_01485</name>
</gene>
<organism evidence="2">
    <name type="scientific">candidate division WOR-3 bacterium</name>
    <dbReference type="NCBI Taxonomy" id="2052148"/>
    <lineage>
        <taxon>Bacteria</taxon>
        <taxon>Bacteria division WOR-3</taxon>
    </lineage>
</organism>
<dbReference type="SUPFAM" id="SSF48452">
    <property type="entry name" value="TPR-like"/>
    <property type="match status" value="1"/>
</dbReference>
<reference evidence="2" key="1">
    <citation type="journal article" date="2020" name="mSystems">
        <title>Genome- and Community-Level Interaction Insights into Carbon Utilization and Element Cycling Functions of Hydrothermarchaeota in Hydrothermal Sediment.</title>
        <authorList>
            <person name="Zhou Z."/>
            <person name="Liu Y."/>
            <person name="Xu W."/>
            <person name="Pan J."/>
            <person name="Luo Z.H."/>
            <person name="Li M."/>
        </authorList>
    </citation>
    <scope>NUCLEOTIDE SEQUENCE [LARGE SCALE GENOMIC DNA]</scope>
    <source>
        <strain evidence="2">SpSt-265</strain>
        <strain evidence="3">SpSt-465</strain>
    </source>
</reference>
<evidence type="ECO:0000313" key="2">
    <source>
        <dbReference type="EMBL" id="HEA86964.1"/>
    </source>
</evidence>
<dbReference type="Pfam" id="PF13181">
    <property type="entry name" value="TPR_8"/>
    <property type="match status" value="1"/>
</dbReference>
<name>A0A7C1SDT5_UNCW3</name>
<proteinExistence type="predicted"/>
<sequence length="535" mass="59603">MSILRRSVLTIIALFTLAGAQNVPLDALLRGGRIHYQGGRYERAREQFQKALDQYGSTADSKALAQIHLWLGLCDAQLNQLIPAAGHFLAAISNDSSIVEDIRKDEQQTHWSWTALIAASRDNLNAGEYEKAISFARAALLIEPAKSQTYTLIANAYSALGKFDEMLKTAREMLSLNTGSAEAYSLIGLYYLQVPDSLLPRETRRSRWDSTSYYYQQALKIYQARYDSAYADLVNLLKLSDTAQVRKIARNLVDKQRYAGPEELRRYIEKELNQGKQLQQIAQVTSRLFYAANNLNVTSTRLGSALLRASAETRGDTSNNYRAQAEQLFQQALANDPYDYSALFNLGIAQYQAKKDSLAMISFARVIENTVVPVTKLPGPLQQQLVSLVTTDVVSKGYLEITGPLARQIDSTLATLGYYGGGFVYLYFPQLKGQQGVSAVTPEGMFLSNENPVQLENIYLLLGVSRTGIGLSLIESGKKDAGREFLKQAIDNLTMTTSINPDNAEAWLNLVHCYRETGEKDKAAAAYERYKKLKQ</sequence>
<dbReference type="PANTHER" id="PTHR12558">
    <property type="entry name" value="CELL DIVISION CYCLE 16,23,27"/>
    <property type="match status" value="1"/>
</dbReference>
<keyword evidence="1" id="KW-0802">TPR repeat</keyword>
<dbReference type="Pfam" id="PF13432">
    <property type="entry name" value="TPR_16"/>
    <property type="match status" value="3"/>
</dbReference>
<protein>
    <submittedName>
        <fullName evidence="2">Tetratricopeptide repeat protein</fullName>
    </submittedName>
</protein>
<comment type="caution">
    <text evidence="2">The sequence shown here is derived from an EMBL/GenBank/DDBJ whole genome shotgun (WGS) entry which is preliminary data.</text>
</comment>
<dbReference type="SMART" id="SM00028">
    <property type="entry name" value="TPR"/>
    <property type="match status" value="5"/>
</dbReference>